<evidence type="ECO:0000313" key="10">
    <source>
        <dbReference type="Proteomes" id="UP000315344"/>
    </source>
</evidence>
<keyword evidence="7" id="KW-0813">Transport</keyword>
<evidence type="ECO:0000256" key="2">
    <source>
        <dbReference type="ARBA" id="ARBA00022475"/>
    </source>
</evidence>
<feature type="domain" description="TRAP C4-dicarboxylate transport system permease DctM subunit" evidence="8">
    <location>
        <begin position="10"/>
        <end position="417"/>
    </location>
</feature>
<feature type="transmembrane region" description="Helical" evidence="7">
    <location>
        <begin position="361"/>
        <end position="383"/>
    </location>
</feature>
<dbReference type="PIRSF" id="PIRSF006066">
    <property type="entry name" value="HI0050"/>
    <property type="match status" value="1"/>
</dbReference>
<feature type="transmembrane region" description="Helical" evidence="7">
    <location>
        <begin position="93"/>
        <end position="122"/>
    </location>
</feature>
<keyword evidence="6 7" id="KW-0472">Membrane</keyword>
<evidence type="ECO:0000313" key="9">
    <source>
        <dbReference type="EMBL" id="TKW65861.1"/>
    </source>
</evidence>
<keyword evidence="5 7" id="KW-1133">Transmembrane helix</keyword>
<keyword evidence="3 7" id="KW-0997">Cell inner membrane</keyword>
<evidence type="ECO:0000259" key="8">
    <source>
        <dbReference type="Pfam" id="PF06808"/>
    </source>
</evidence>
<feature type="transmembrane region" description="Helical" evidence="7">
    <location>
        <begin position="271"/>
        <end position="295"/>
    </location>
</feature>
<comment type="subunit">
    <text evidence="7">The complex comprises the extracytoplasmic solute receptor protein and the two transmembrane proteins.</text>
</comment>
<gene>
    <name evidence="9" type="ORF">DI616_13395</name>
</gene>
<evidence type="ECO:0000256" key="3">
    <source>
        <dbReference type="ARBA" id="ARBA00022519"/>
    </source>
</evidence>
<evidence type="ECO:0000256" key="4">
    <source>
        <dbReference type="ARBA" id="ARBA00022692"/>
    </source>
</evidence>
<dbReference type="InterPro" id="IPR004681">
    <property type="entry name" value="TRAP_DctM"/>
</dbReference>
<feature type="transmembrane region" description="Helical" evidence="7">
    <location>
        <begin position="243"/>
        <end position="259"/>
    </location>
</feature>
<feature type="transmembrane region" description="Helical" evidence="7">
    <location>
        <begin position="53"/>
        <end position="73"/>
    </location>
</feature>
<dbReference type="Pfam" id="PF06808">
    <property type="entry name" value="DctM"/>
    <property type="match status" value="1"/>
</dbReference>
<accession>A0A533I596</accession>
<keyword evidence="2" id="KW-1003">Cell membrane</keyword>
<evidence type="ECO:0000256" key="5">
    <source>
        <dbReference type="ARBA" id="ARBA00022989"/>
    </source>
</evidence>
<name>A0A533I596_PARDE</name>
<comment type="caution">
    <text evidence="9">The sequence shown here is derived from an EMBL/GenBank/DDBJ whole genome shotgun (WGS) entry which is preliminary data.</text>
</comment>
<comment type="similarity">
    <text evidence="7">Belongs to the TRAP transporter large permease family.</text>
</comment>
<feature type="transmembrane region" description="Helical" evidence="7">
    <location>
        <begin position="6"/>
        <end position="32"/>
    </location>
</feature>
<dbReference type="EMBL" id="VAFL01000010">
    <property type="protein sequence ID" value="TKW65861.1"/>
    <property type="molecule type" value="Genomic_DNA"/>
</dbReference>
<feature type="transmembrane region" description="Helical" evidence="7">
    <location>
        <begin position="336"/>
        <end position="355"/>
    </location>
</feature>
<feature type="transmembrane region" description="Helical" evidence="7">
    <location>
        <begin position="166"/>
        <end position="194"/>
    </location>
</feature>
<proteinExistence type="inferred from homology"/>
<protein>
    <recommendedName>
        <fullName evidence="7">TRAP transporter large permease protein</fullName>
    </recommendedName>
</protein>
<feature type="transmembrane region" description="Helical" evidence="7">
    <location>
        <begin position="134"/>
        <end position="160"/>
    </location>
</feature>
<sequence>MGVSLIPVLLGLFLAIGVPIAATLGLVTLYGLHARGIPLVSAIQSMFASLDSFSLMAVPFYILAGNIMQAGGISDRLVRLTNAIVGWLRGGLGAAAVLTSMIFACISGSSSATTAAVGATTIPAMAKKGYPKPFAASLVAASGELGAIIPPSLPMIIYGLVTNASIGALFIAGIIPGLMIGGSLVILVFVWAAVQGFDHTVSVTPAQWMKGVIRAFGDSFLSLFMPVLILGGIYSGIFTPTEASVVAVAYGLFISMAIYREVSWAEMGRVFIRSGLTSAGILLIVAVAAAFGFVLTINRIPHQVGEWIGTVAGDPISFLILVNVLLLIVGMFLETLAAIVILAPILAPVAASYGISPIHFGIVMIVNLAIGMLTPPIGVNLFIASEVAGLKVEKMIRALLVFITVLLINLALISYLPFLSTALL</sequence>
<dbReference type="InterPro" id="IPR010656">
    <property type="entry name" value="DctM"/>
</dbReference>
<reference evidence="9 10" key="1">
    <citation type="journal article" date="2017" name="Nat. Commun.">
        <title>In situ click chemistry generation of cyclooxygenase-2 inhibitors.</title>
        <authorList>
            <person name="Bhardwaj A."/>
            <person name="Kaur J."/>
            <person name="Wuest M."/>
            <person name="Wuest F."/>
        </authorList>
    </citation>
    <scope>NUCLEOTIDE SEQUENCE [LARGE SCALE GENOMIC DNA]</scope>
    <source>
        <strain evidence="9">S2_012_000_R3_94</strain>
    </source>
</reference>
<dbReference type="AlphaFoldDB" id="A0A533I596"/>
<keyword evidence="4 7" id="KW-0812">Transmembrane</keyword>
<dbReference type="NCBIfam" id="TIGR00786">
    <property type="entry name" value="dctM"/>
    <property type="match status" value="1"/>
</dbReference>
<evidence type="ECO:0000256" key="1">
    <source>
        <dbReference type="ARBA" id="ARBA00004429"/>
    </source>
</evidence>
<dbReference type="PANTHER" id="PTHR33362">
    <property type="entry name" value="SIALIC ACID TRAP TRANSPORTER PERMEASE PROTEIN SIAT-RELATED"/>
    <property type="match status" value="1"/>
</dbReference>
<dbReference type="PANTHER" id="PTHR33362:SF5">
    <property type="entry name" value="C4-DICARBOXYLATE TRAP TRANSPORTER LARGE PERMEASE PROTEIN DCTM"/>
    <property type="match status" value="1"/>
</dbReference>
<organism evidence="9 10">
    <name type="scientific">Paracoccus denitrificans</name>
    <dbReference type="NCBI Taxonomy" id="266"/>
    <lineage>
        <taxon>Bacteria</taxon>
        <taxon>Pseudomonadati</taxon>
        <taxon>Pseudomonadota</taxon>
        <taxon>Alphaproteobacteria</taxon>
        <taxon>Rhodobacterales</taxon>
        <taxon>Paracoccaceae</taxon>
        <taxon>Paracoccus</taxon>
    </lineage>
</organism>
<dbReference type="GO" id="GO:0005886">
    <property type="term" value="C:plasma membrane"/>
    <property type="evidence" value="ECO:0007669"/>
    <property type="project" value="UniProtKB-SubCell"/>
</dbReference>
<feature type="transmembrane region" description="Helical" evidence="7">
    <location>
        <begin position="307"/>
        <end position="329"/>
    </location>
</feature>
<comment type="subcellular location">
    <subcellularLocation>
        <location evidence="1 7">Cell inner membrane</location>
        <topology evidence="1 7">Multi-pass membrane protein</topology>
    </subcellularLocation>
</comment>
<dbReference type="GO" id="GO:0022857">
    <property type="term" value="F:transmembrane transporter activity"/>
    <property type="evidence" value="ECO:0007669"/>
    <property type="project" value="UniProtKB-UniRule"/>
</dbReference>
<dbReference type="Proteomes" id="UP000315344">
    <property type="component" value="Unassembled WGS sequence"/>
</dbReference>
<evidence type="ECO:0000256" key="7">
    <source>
        <dbReference type="RuleBase" id="RU369079"/>
    </source>
</evidence>
<comment type="function">
    <text evidence="7">Part of the tripartite ATP-independent periplasmic (TRAP) transport system.</text>
</comment>
<evidence type="ECO:0000256" key="6">
    <source>
        <dbReference type="ARBA" id="ARBA00023136"/>
    </source>
</evidence>
<feature type="transmembrane region" description="Helical" evidence="7">
    <location>
        <begin position="395"/>
        <end position="418"/>
    </location>
</feature>